<dbReference type="Proteomes" id="UP000215459">
    <property type="component" value="Unassembled WGS sequence"/>
</dbReference>
<evidence type="ECO:0000313" key="2">
    <source>
        <dbReference type="Proteomes" id="UP000215459"/>
    </source>
</evidence>
<reference evidence="1 2" key="1">
    <citation type="submission" date="2017-07" db="EMBL/GenBank/DDBJ databases">
        <title>The genome sequence of Paludifilum halophilum highlights mechanisms for microbial adaptation to high salt environemnts.</title>
        <authorList>
            <person name="Belbahri L."/>
        </authorList>
    </citation>
    <scope>NUCLEOTIDE SEQUENCE [LARGE SCALE GENOMIC DNA]</scope>
    <source>
        <strain evidence="1 2">DSM 102817</strain>
    </source>
</reference>
<dbReference type="EMBL" id="NOWF01000014">
    <property type="protein sequence ID" value="OYD06297.1"/>
    <property type="molecule type" value="Genomic_DNA"/>
</dbReference>
<keyword evidence="2" id="KW-1185">Reference proteome</keyword>
<proteinExistence type="predicted"/>
<sequence length="88" mass="10521">MGKKVEGFVVYFVDGKPRHFEGEWVNDLFNEFVEDPERSDECYQTKETPRTVTVFTDDRATTLNMDNVVRIEWKYEEMTEQERTGIFL</sequence>
<organism evidence="1 2">
    <name type="scientific">Paludifilum halophilum</name>
    <dbReference type="NCBI Taxonomy" id="1642702"/>
    <lineage>
        <taxon>Bacteria</taxon>
        <taxon>Bacillati</taxon>
        <taxon>Bacillota</taxon>
        <taxon>Bacilli</taxon>
        <taxon>Bacillales</taxon>
        <taxon>Thermoactinomycetaceae</taxon>
        <taxon>Paludifilum</taxon>
    </lineage>
</organism>
<evidence type="ECO:0000313" key="1">
    <source>
        <dbReference type="EMBL" id="OYD06297.1"/>
    </source>
</evidence>
<comment type="caution">
    <text evidence="1">The sequence shown here is derived from an EMBL/GenBank/DDBJ whole genome shotgun (WGS) entry which is preliminary data.</text>
</comment>
<gene>
    <name evidence="1" type="ORF">CHM34_17185</name>
</gene>
<name>A0A235B317_9BACL</name>
<accession>A0A235B317</accession>
<dbReference type="RefSeq" id="WP_094265849.1">
    <property type="nucleotide sequence ID" value="NZ_NOWF01000014.1"/>
</dbReference>
<dbReference type="AlphaFoldDB" id="A0A235B317"/>
<protein>
    <submittedName>
        <fullName evidence="1">Uncharacterized protein</fullName>
    </submittedName>
</protein>